<dbReference type="PANTHER" id="PTHR30024">
    <property type="entry name" value="ALIPHATIC SULFONATES-BINDING PROTEIN-RELATED"/>
    <property type="match status" value="1"/>
</dbReference>
<reference evidence="3 4" key="1">
    <citation type="submission" date="2019-02" db="EMBL/GenBank/DDBJ databases">
        <title>Emended description of the genus Rhodopseudomonas and description of Rhodopseudomonas albus sp. nov., a non-phototrophic, heavy-metal-tolerant bacterium isolated from garden soil.</title>
        <authorList>
            <person name="Bao Z."/>
            <person name="Cao W.W."/>
            <person name="Sato Y."/>
            <person name="Nishizawa T."/>
            <person name="Zhao J."/>
            <person name="Guo Y."/>
            <person name="Ohta H."/>
        </authorList>
    </citation>
    <scope>NUCLEOTIDE SEQUENCE [LARGE SCALE GENOMIC DNA]</scope>
    <source>
        <strain evidence="3 4">SK50-23</strain>
    </source>
</reference>
<dbReference type="PANTHER" id="PTHR30024:SF48">
    <property type="entry name" value="ABC TRANSPORTER SUBSTRATE-BINDING PROTEIN"/>
    <property type="match status" value="1"/>
</dbReference>
<dbReference type="Proteomes" id="UP000682843">
    <property type="component" value="Chromosome"/>
</dbReference>
<evidence type="ECO:0000256" key="1">
    <source>
        <dbReference type="SAM" id="SignalP"/>
    </source>
</evidence>
<feature type="signal peptide" evidence="1">
    <location>
        <begin position="1"/>
        <end position="27"/>
    </location>
</feature>
<evidence type="ECO:0000313" key="3">
    <source>
        <dbReference type="EMBL" id="QUS41901.1"/>
    </source>
</evidence>
<sequence length="330" mass="35821">MKLVSSKWLMAAAIAAGAWGSAGAARAQDIPTIKVGWTIPAEEAKYWMMKRPDQFPNLGKKYKIEWTQFQGTSPMTQAMAAGAVDCATQGVLSLANGVTGGNLKAYIVAQHVFEKPGGFSVYWAVKDDSPIKTIADLKGKNVGISVIGGGTYGPFKMLLKGAGVDPEKDIKLIEIGFAASEDALRQGRVDAINMNQPFAARMEAKGGTRKLFSLNQAMPNIVHILEACRADFVDKNPELVKMYVADITLGMKKALADRDETLKVVNETLKAPIPVLETYLLKDNDFGRDPGAAPNFPAMQKMLDIYQEAGMLPKMDVMQFKHPTIVAPIQ</sequence>
<dbReference type="EMBL" id="CP036498">
    <property type="protein sequence ID" value="QUS41901.1"/>
    <property type="molecule type" value="Genomic_DNA"/>
</dbReference>
<dbReference type="Gene3D" id="3.40.190.10">
    <property type="entry name" value="Periplasmic binding protein-like II"/>
    <property type="match status" value="2"/>
</dbReference>
<dbReference type="InterPro" id="IPR015168">
    <property type="entry name" value="SsuA/THI5"/>
</dbReference>
<evidence type="ECO:0000313" key="4">
    <source>
        <dbReference type="Proteomes" id="UP000682843"/>
    </source>
</evidence>
<proteinExistence type="predicted"/>
<name>A0ABX8AF33_9BRAD</name>
<keyword evidence="1" id="KW-0732">Signal</keyword>
<dbReference type="SUPFAM" id="SSF53850">
    <property type="entry name" value="Periplasmic binding protein-like II"/>
    <property type="match status" value="1"/>
</dbReference>
<evidence type="ECO:0000259" key="2">
    <source>
        <dbReference type="Pfam" id="PF09084"/>
    </source>
</evidence>
<keyword evidence="4" id="KW-1185">Reference proteome</keyword>
<feature type="domain" description="SsuA/THI5-like" evidence="2">
    <location>
        <begin position="72"/>
        <end position="260"/>
    </location>
</feature>
<gene>
    <name evidence="3" type="ORF">RPMA_25990</name>
</gene>
<accession>A0ABX8AF33</accession>
<feature type="chain" id="PRO_5046484491" evidence="1">
    <location>
        <begin position="28"/>
        <end position="330"/>
    </location>
</feature>
<dbReference type="Pfam" id="PF09084">
    <property type="entry name" value="NMT1"/>
    <property type="match status" value="1"/>
</dbReference>
<protein>
    <submittedName>
        <fullName evidence="3">ABC transporter substrate-binding protein</fullName>
    </submittedName>
</protein>
<dbReference type="RefSeq" id="WP_211910617.1">
    <property type="nucleotide sequence ID" value="NZ_CP036498.1"/>
</dbReference>
<organism evidence="3 4">
    <name type="scientific">Tardiphaga alba</name>
    <dbReference type="NCBI Taxonomy" id="340268"/>
    <lineage>
        <taxon>Bacteria</taxon>
        <taxon>Pseudomonadati</taxon>
        <taxon>Pseudomonadota</taxon>
        <taxon>Alphaproteobacteria</taxon>
        <taxon>Hyphomicrobiales</taxon>
        <taxon>Nitrobacteraceae</taxon>
        <taxon>Tardiphaga</taxon>
    </lineage>
</organism>